<gene>
    <name evidence="2" type="primary">cas6</name>
    <name evidence="2" type="ORF">ICT70_09635</name>
</gene>
<evidence type="ECO:0000313" key="2">
    <source>
        <dbReference type="EMBL" id="MBD1400933.1"/>
    </source>
</evidence>
<protein>
    <submittedName>
        <fullName evidence="2">CRISPR system precrRNA processing endoribonuclease RAMP protein Cas6</fullName>
    </submittedName>
</protein>
<proteinExistence type="predicted"/>
<dbReference type="Proteomes" id="UP000632828">
    <property type="component" value="Unassembled WGS sequence"/>
</dbReference>
<accession>A0A8J6UH53</accession>
<evidence type="ECO:0000313" key="3">
    <source>
        <dbReference type="Proteomes" id="UP000632828"/>
    </source>
</evidence>
<feature type="domain" description="CRISPR-associated protein Cas6 C-terminal" evidence="1">
    <location>
        <begin position="171"/>
        <end position="290"/>
    </location>
</feature>
<keyword evidence="3" id="KW-1185">Reference proteome</keyword>
<comment type="caution">
    <text evidence="2">The sequence shown here is derived from an EMBL/GenBank/DDBJ whole genome shotgun (WGS) entry which is preliminary data.</text>
</comment>
<dbReference type="Pfam" id="PF10040">
    <property type="entry name" value="CRISPR_Cas6"/>
    <property type="match status" value="1"/>
</dbReference>
<name>A0A8J6UH53_9BACT</name>
<evidence type="ECO:0000259" key="1">
    <source>
        <dbReference type="Pfam" id="PF10040"/>
    </source>
</evidence>
<dbReference type="InterPro" id="IPR019267">
    <property type="entry name" value="CRISPR-assoc_Cas6_C"/>
</dbReference>
<dbReference type="Gene3D" id="3.30.70.1900">
    <property type="match status" value="1"/>
</dbReference>
<sequence>MPLSVSPPPWLDRLDCAQLTFELTLLEEVDLPAQALLQLRRELSSVLADLKEQQGVQIADLVSSLLFPAPAIDPVIRRQVQKPASAVILSPPAVTSGVFAIGHRFKLPTLFVGDGVVGIEAFTLLLQVLGQRGVHKGQGRFNLSLDESAPSIVPLSWLLLQQPLLYNHVKLEIVTPMRLINKGKPLFKFDVNCFFSAVQRRAINLACAHGLGVNDNDDELNDLAATIVCCDNALHWQDWRILEQGRKGQGIGGLTGTLTLSGDALAELWWLLELGALLQVGKGASYGFGRFHLLQYA</sequence>
<dbReference type="AlphaFoldDB" id="A0A8J6UH53"/>
<dbReference type="RefSeq" id="WP_191155988.1">
    <property type="nucleotide sequence ID" value="NZ_JACWUN010000010.1"/>
</dbReference>
<reference evidence="2" key="1">
    <citation type="submission" date="2020-09" db="EMBL/GenBank/DDBJ databases">
        <title>Pelobacter alkaliphilus sp. nov., a novel anaerobic arsenate-reducing bacterium from terrestrial mud volcano.</title>
        <authorList>
            <person name="Khomyakova M.A."/>
            <person name="Merkel A.Y."/>
            <person name="Slobodkin A.I."/>
        </authorList>
    </citation>
    <scope>NUCLEOTIDE SEQUENCE</scope>
    <source>
        <strain evidence="2">M08fum</strain>
    </source>
</reference>
<dbReference type="EMBL" id="JACWUN010000010">
    <property type="protein sequence ID" value="MBD1400933.1"/>
    <property type="molecule type" value="Genomic_DNA"/>
</dbReference>
<organism evidence="2 3">
    <name type="scientific">Pelovirga terrestris</name>
    <dbReference type="NCBI Taxonomy" id="2771352"/>
    <lineage>
        <taxon>Bacteria</taxon>
        <taxon>Pseudomonadati</taxon>
        <taxon>Thermodesulfobacteriota</taxon>
        <taxon>Desulfuromonadia</taxon>
        <taxon>Geobacterales</taxon>
        <taxon>Geobacteraceae</taxon>
        <taxon>Pelovirga</taxon>
    </lineage>
</organism>